<dbReference type="AlphaFoldDB" id="A0A8J7P9Y3"/>
<sequence>MRKPVIMPILIALFLSLSFLAAPALAIDKAFAGRVNRVVQKAIKEDQTIVGCVVIVAERGKPVYRKAWGYLDREAGQKMPVHAIFRLASMTKPIVAAAALRLCEEGKLSLDDEVSKWLDFQPKLADGSLASIKIRHLMNHTAGLDYCFLEKSDGPYIKAGVSDGLDFPGRSMQENLARIASVPLLFQPGSDWRYSVSSDVLGAVLEKVTGESLPNVIQKYVTSPLKMQSTDFSISPSLGGDALDRLVIPYRDGKPPRRMGTACDVPFPGGGNLHFVPARLFDNNSFYSGGGGLIGTGDDYLKFLSSIAGSGKALLSAASTAAMVSSQTGDIKLKGQPDGWGFGYGFAVLKDRDLAKSPHENGTLKWGGAYGHSYMVDRKKNLIIIILTNTAIEGTLGKFPRDVRDAVYGVTKSEPGT</sequence>
<dbReference type="Gene3D" id="3.40.710.10">
    <property type="entry name" value="DD-peptidase/beta-lactamase superfamily"/>
    <property type="match status" value="1"/>
</dbReference>
<dbReference type="EMBL" id="JAFLCK010000009">
    <property type="protein sequence ID" value="MBN8660277.1"/>
    <property type="molecule type" value="Genomic_DNA"/>
</dbReference>
<dbReference type="PANTHER" id="PTHR43283:SF3">
    <property type="entry name" value="BETA-LACTAMASE FAMILY PROTEIN (AFU_ORTHOLOGUE AFUA_5G07500)"/>
    <property type="match status" value="1"/>
</dbReference>
<proteinExistence type="predicted"/>
<dbReference type="InterPro" id="IPR001466">
    <property type="entry name" value="Beta-lactam-related"/>
</dbReference>
<evidence type="ECO:0000313" key="4">
    <source>
        <dbReference type="Proteomes" id="UP000664277"/>
    </source>
</evidence>
<evidence type="ECO:0000256" key="1">
    <source>
        <dbReference type="SAM" id="SignalP"/>
    </source>
</evidence>
<protein>
    <submittedName>
        <fullName evidence="3">Beta-lactamase family protein</fullName>
    </submittedName>
</protein>
<reference evidence="3" key="1">
    <citation type="submission" date="2021-02" db="EMBL/GenBank/DDBJ databases">
        <title>Genome-Resolved Metagenomics of a Microbial Community Performing Photosynthetic Biological Nutrient Removal.</title>
        <authorList>
            <person name="Mcdaniel E.A."/>
        </authorList>
    </citation>
    <scope>NUCLEOTIDE SEQUENCE</scope>
    <source>
        <strain evidence="3">UWPOB_OBS1</strain>
    </source>
</reference>
<dbReference type="PANTHER" id="PTHR43283">
    <property type="entry name" value="BETA-LACTAMASE-RELATED"/>
    <property type="match status" value="1"/>
</dbReference>
<feature type="chain" id="PRO_5035244373" evidence="1">
    <location>
        <begin position="27"/>
        <end position="417"/>
    </location>
</feature>
<dbReference type="Proteomes" id="UP000664277">
    <property type="component" value="Unassembled WGS sequence"/>
</dbReference>
<comment type="caution">
    <text evidence="3">The sequence shown here is derived from an EMBL/GenBank/DDBJ whole genome shotgun (WGS) entry which is preliminary data.</text>
</comment>
<feature type="signal peptide" evidence="1">
    <location>
        <begin position="1"/>
        <end position="26"/>
    </location>
</feature>
<dbReference type="Pfam" id="PF00144">
    <property type="entry name" value="Beta-lactamase"/>
    <property type="match status" value="1"/>
</dbReference>
<dbReference type="SUPFAM" id="SSF56601">
    <property type="entry name" value="beta-lactamase/transpeptidase-like"/>
    <property type="match status" value="1"/>
</dbReference>
<accession>A0A8J7P9Y3</accession>
<evidence type="ECO:0000313" key="3">
    <source>
        <dbReference type="EMBL" id="MBN8660277.1"/>
    </source>
</evidence>
<gene>
    <name evidence="3" type="ORF">J0M35_07955</name>
</gene>
<evidence type="ECO:0000259" key="2">
    <source>
        <dbReference type="Pfam" id="PF00144"/>
    </source>
</evidence>
<keyword evidence="1" id="KW-0732">Signal</keyword>
<name>A0A8J7P9Y3_9BACT</name>
<feature type="domain" description="Beta-lactamase-related" evidence="2">
    <location>
        <begin position="40"/>
        <end position="392"/>
    </location>
</feature>
<organism evidence="3 4">
    <name type="scientific">Candidatus Obscuribacter phosphatis</name>
    <dbReference type="NCBI Taxonomy" id="1906157"/>
    <lineage>
        <taxon>Bacteria</taxon>
        <taxon>Bacillati</taxon>
        <taxon>Candidatus Melainabacteria</taxon>
        <taxon>Candidatus Obscuribacterales</taxon>
        <taxon>Candidatus Obscuribacteraceae</taxon>
        <taxon>Candidatus Obscuribacter</taxon>
    </lineage>
</organism>
<dbReference type="InterPro" id="IPR012338">
    <property type="entry name" value="Beta-lactam/transpept-like"/>
</dbReference>
<dbReference type="InterPro" id="IPR050789">
    <property type="entry name" value="Diverse_Enzym_Activities"/>
</dbReference>